<dbReference type="PANTHER" id="PTHR47234">
    <property type="match status" value="1"/>
</dbReference>
<dbReference type="PROSITE" id="PS52016">
    <property type="entry name" value="TONB_DEPENDENT_REC_3"/>
    <property type="match status" value="1"/>
</dbReference>
<evidence type="ECO:0000313" key="15">
    <source>
        <dbReference type="Proteomes" id="UP000681425"/>
    </source>
</evidence>
<keyword evidence="5 9" id="KW-0798">TonB box</keyword>
<dbReference type="GO" id="GO:0009279">
    <property type="term" value="C:cell outer membrane"/>
    <property type="evidence" value="ECO:0007669"/>
    <property type="project" value="UniProtKB-SubCell"/>
</dbReference>
<evidence type="ECO:0000259" key="13">
    <source>
        <dbReference type="Pfam" id="PF07715"/>
    </source>
</evidence>
<evidence type="ECO:0000256" key="10">
    <source>
        <dbReference type="SAM" id="MobiDB-lite"/>
    </source>
</evidence>
<keyword evidence="4 8" id="KW-0812">Transmembrane</keyword>
<dbReference type="Proteomes" id="UP000681425">
    <property type="component" value="Chromosome"/>
</dbReference>
<evidence type="ECO:0000256" key="8">
    <source>
        <dbReference type="PROSITE-ProRule" id="PRU01360"/>
    </source>
</evidence>
<dbReference type="EMBL" id="CP073910">
    <property type="protein sequence ID" value="QUT05743.1"/>
    <property type="molecule type" value="Genomic_DNA"/>
</dbReference>
<feature type="domain" description="TonB-dependent receptor-like beta-barrel" evidence="12">
    <location>
        <begin position="410"/>
        <end position="924"/>
    </location>
</feature>
<dbReference type="RefSeq" id="WP_212609259.1">
    <property type="nucleotide sequence ID" value="NZ_CP073910.1"/>
</dbReference>
<keyword evidence="7 8" id="KW-0998">Cell outer membrane</keyword>
<evidence type="ECO:0000256" key="7">
    <source>
        <dbReference type="ARBA" id="ARBA00023237"/>
    </source>
</evidence>
<organism evidence="14 15">
    <name type="scientific">Sphingobium phenoxybenzoativorans</name>
    <dbReference type="NCBI Taxonomy" id="1592790"/>
    <lineage>
        <taxon>Bacteria</taxon>
        <taxon>Pseudomonadati</taxon>
        <taxon>Pseudomonadota</taxon>
        <taxon>Alphaproteobacteria</taxon>
        <taxon>Sphingomonadales</taxon>
        <taxon>Sphingomonadaceae</taxon>
        <taxon>Sphingobium</taxon>
    </lineage>
</organism>
<dbReference type="SUPFAM" id="SSF56935">
    <property type="entry name" value="Porins"/>
    <property type="match status" value="1"/>
</dbReference>
<dbReference type="AlphaFoldDB" id="A0A975Q1U3"/>
<keyword evidence="15" id="KW-1185">Reference proteome</keyword>
<evidence type="ECO:0000256" key="11">
    <source>
        <dbReference type="SAM" id="SignalP"/>
    </source>
</evidence>
<dbReference type="InterPro" id="IPR039426">
    <property type="entry name" value="TonB-dep_rcpt-like"/>
</dbReference>
<feature type="region of interest" description="Disordered" evidence="10">
    <location>
        <begin position="84"/>
        <end position="110"/>
    </location>
</feature>
<protein>
    <submittedName>
        <fullName evidence="14">TonB-dependent receptor</fullName>
    </submittedName>
</protein>
<keyword evidence="14" id="KW-0675">Receptor</keyword>
<feature type="chain" id="PRO_5037009418" evidence="11">
    <location>
        <begin position="27"/>
        <end position="964"/>
    </location>
</feature>
<proteinExistence type="inferred from homology"/>
<dbReference type="Gene3D" id="2.40.170.20">
    <property type="entry name" value="TonB-dependent receptor, beta-barrel domain"/>
    <property type="match status" value="1"/>
</dbReference>
<comment type="subcellular location">
    <subcellularLocation>
        <location evidence="1 8">Cell outer membrane</location>
        <topology evidence="1 8">Multi-pass membrane protein</topology>
    </subcellularLocation>
</comment>
<dbReference type="Pfam" id="PF07715">
    <property type="entry name" value="Plug"/>
    <property type="match status" value="1"/>
</dbReference>
<evidence type="ECO:0000259" key="12">
    <source>
        <dbReference type="Pfam" id="PF00593"/>
    </source>
</evidence>
<dbReference type="InterPro" id="IPR036942">
    <property type="entry name" value="Beta-barrel_TonB_sf"/>
</dbReference>
<evidence type="ECO:0000256" key="1">
    <source>
        <dbReference type="ARBA" id="ARBA00004571"/>
    </source>
</evidence>
<keyword evidence="3 8" id="KW-1134">Transmembrane beta strand</keyword>
<evidence type="ECO:0000256" key="3">
    <source>
        <dbReference type="ARBA" id="ARBA00022452"/>
    </source>
</evidence>
<keyword evidence="6 8" id="KW-0472">Membrane</keyword>
<feature type="compositionally biased region" description="Gly residues" evidence="10">
    <location>
        <begin position="97"/>
        <end position="108"/>
    </location>
</feature>
<name>A0A975Q1U3_9SPHN</name>
<evidence type="ECO:0000256" key="5">
    <source>
        <dbReference type="ARBA" id="ARBA00023077"/>
    </source>
</evidence>
<dbReference type="InterPro" id="IPR000531">
    <property type="entry name" value="Beta-barrel_TonB"/>
</dbReference>
<dbReference type="Gene3D" id="2.170.130.10">
    <property type="entry name" value="TonB-dependent receptor, plug domain"/>
    <property type="match status" value="1"/>
</dbReference>
<keyword evidence="11" id="KW-0732">Signal</keyword>
<evidence type="ECO:0000256" key="2">
    <source>
        <dbReference type="ARBA" id="ARBA00022448"/>
    </source>
</evidence>
<dbReference type="Pfam" id="PF00593">
    <property type="entry name" value="TonB_dep_Rec_b-barrel"/>
    <property type="match status" value="1"/>
</dbReference>
<feature type="signal peptide" evidence="11">
    <location>
        <begin position="1"/>
        <end position="26"/>
    </location>
</feature>
<dbReference type="PANTHER" id="PTHR47234:SF3">
    <property type="entry name" value="SECRETIN_TONB SHORT N-TERMINAL DOMAIN-CONTAINING PROTEIN"/>
    <property type="match status" value="1"/>
</dbReference>
<dbReference type="InterPro" id="IPR037066">
    <property type="entry name" value="Plug_dom_sf"/>
</dbReference>
<sequence length="964" mass="102213">MLLKQRLLTTTAGALMVMGFHGAVHAQTSVPAGEAAATTDEADIADIVVTGSRVATNGNASPTPLTVVTTQALLAQTPSNIPDALNKLPQFQPGRSGQAGPGSAGGNSGANTLNLRNFGAQRNLILFNGLRVPATTAAGEVDINVLPQMLIQRVDVVTGGTSAVYGSDAVTGVVNFVVDKTFTGIKFNAQAGISSRNDNEQWKFGVAAGTYLFGDDRAHIEFSYEHFDSKGIGSLLDRKAGKDVWTATGSGTPANPFMLTRNGRASIYTNGGLITVGPPSLVGRTFSSNGVLTPFASGLPTGSNGLQSGGDGLFFNEIQLYAPLVTDQAYGRFDYEFSDALTAYADVSFSQSKSHNGFLPFGTNGLPGANGLSGAVILSGNAFLPESVQTALTASGAPSFVLSKYESGDSAVPGAGNRNRTRNWLATAGLEGKIFERFNWNASVRYGRTSQHVINTNNINASKFAAALDAVVNPATGRVVCQVSLTPFASLYPGCVPVNLFGPSAVTPTVADYITDDTSQTLINEQTIFNAGISGEVFSTWAGPVRMSVSGEYRDINTKQISTTNPLNRASCTGLRVNCLPTTPAYFGYTNGPFSAQQTVKEAAVEVLVPLLADVPFIRKLEFNGAARYTDYSTSGSVKTWKVGLSWAVSNELRFRATRSRDIRAPNLYDLYRPGSESLFGFADLHTGVTKTVAARSQGNPALVPEIGKTLTVGAVYKPDWFSGFSISLDYYDIKLSKAITTVAGTSAAIQRLCEDSNGTSPYCALYIRPFPFSDRSPANTATAVLSQSLNVATLSTKGLDIEANYSFSADKLFSSAGGRFDLRFLGSYQPKLLTQQMAGGIITNGAGVNGVSKLRLNLMLAYNADSWGMTINQRWKSKQQAFSAPIVFQIPDASAYAYTDVTLEYKPKLISEDTTLFFTVQNLFDKQPPVFGGPAGAPGLTPSYAVGYDVVGRYFTAGIRAKL</sequence>
<accession>A0A975Q1U3</accession>
<evidence type="ECO:0000256" key="4">
    <source>
        <dbReference type="ARBA" id="ARBA00022692"/>
    </source>
</evidence>
<keyword evidence="2 8" id="KW-0813">Transport</keyword>
<reference evidence="14" key="1">
    <citation type="submission" date="2021-04" db="EMBL/GenBank/DDBJ databases">
        <title>Isolation of p-tert-butylphenol degrading bacteria Sphingobium phenoxybenzoativorans Tas13 from active sludge.</title>
        <authorList>
            <person name="Li Y."/>
        </authorList>
    </citation>
    <scope>NUCLEOTIDE SEQUENCE</scope>
    <source>
        <strain evidence="14">Tas13</strain>
    </source>
</reference>
<gene>
    <name evidence="14" type="ORF">KFK14_22840</name>
</gene>
<evidence type="ECO:0000313" key="14">
    <source>
        <dbReference type="EMBL" id="QUT05743.1"/>
    </source>
</evidence>
<dbReference type="InterPro" id="IPR012910">
    <property type="entry name" value="Plug_dom"/>
</dbReference>
<evidence type="ECO:0000256" key="6">
    <source>
        <dbReference type="ARBA" id="ARBA00023136"/>
    </source>
</evidence>
<comment type="similarity">
    <text evidence="8 9">Belongs to the TonB-dependent receptor family.</text>
</comment>
<feature type="domain" description="TonB-dependent receptor plug" evidence="13">
    <location>
        <begin position="61"/>
        <end position="173"/>
    </location>
</feature>
<dbReference type="KEGG" id="spph:KFK14_22840"/>
<evidence type="ECO:0000256" key="9">
    <source>
        <dbReference type="RuleBase" id="RU003357"/>
    </source>
</evidence>